<keyword evidence="1" id="KW-0732">Signal</keyword>
<evidence type="ECO:0000256" key="1">
    <source>
        <dbReference type="SAM" id="SignalP"/>
    </source>
</evidence>
<sequence>MRTLLLVIFCLLWYVSSSFAQFQAHRKLIKRKNSGKDAYFGIRAGGGYSDWYGELVAYSDTDNRYRPLLVGSAGIVGGFNFHRYFGVSAEVNYLMHRIEYQSASESDLLKMRTQRQFVEVPILFYLTMFQPDRRIRPYFYGGPSFSYMLDATQSMVHYDLATAQPKGARIASDVSGLHETLNYGVLSGVGVKFAISRVVALKVDVRHYLGLSRVYKEKELQTRDYMLSGNIGLVFTNLTNFEKQRYFQ</sequence>
<protein>
    <submittedName>
        <fullName evidence="3">Porin family protein</fullName>
    </submittedName>
</protein>
<dbReference type="AlphaFoldDB" id="A0AAW9SH02"/>
<reference evidence="3 4" key="1">
    <citation type="submission" date="2024-04" db="EMBL/GenBank/DDBJ databases">
        <title>Novel genus in family Flammeovirgaceae.</title>
        <authorList>
            <person name="Nguyen T.H."/>
            <person name="Vuong T.Q."/>
            <person name="Le H."/>
            <person name="Kim S.-G."/>
        </authorList>
    </citation>
    <scope>NUCLEOTIDE SEQUENCE [LARGE SCALE GENOMIC DNA]</scope>
    <source>
        <strain evidence="3 4">JCM 23209</strain>
    </source>
</reference>
<dbReference type="Gene3D" id="2.40.160.20">
    <property type="match status" value="1"/>
</dbReference>
<dbReference type="InterPro" id="IPR025665">
    <property type="entry name" value="Beta-barrel_OMP_2"/>
</dbReference>
<dbReference type="Pfam" id="PF13568">
    <property type="entry name" value="OMP_b-brl_2"/>
    <property type="match status" value="1"/>
</dbReference>
<comment type="caution">
    <text evidence="3">The sequence shown here is derived from an EMBL/GenBank/DDBJ whole genome shotgun (WGS) entry which is preliminary data.</text>
</comment>
<accession>A0AAW9SH02</accession>
<dbReference type="InterPro" id="IPR011250">
    <property type="entry name" value="OMP/PagP_B-barrel"/>
</dbReference>
<feature type="signal peptide" evidence="1">
    <location>
        <begin position="1"/>
        <end position="20"/>
    </location>
</feature>
<dbReference type="Proteomes" id="UP001403385">
    <property type="component" value="Unassembled WGS sequence"/>
</dbReference>
<dbReference type="SUPFAM" id="SSF56925">
    <property type="entry name" value="OMPA-like"/>
    <property type="match status" value="1"/>
</dbReference>
<evidence type="ECO:0000313" key="4">
    <source>
        <dbReference type="Proteomes" id="UP001403385"/>
    </source>
</evidence>
<feature type="chain" id="PRO_5043488648" evidence="1">
    <location>
        <begin position="21"/>
        <end position="248"/>
    </location>
</feature>
<organism evidence="3 4">
    <name type="scientific">Rapidithrix thailandica</name>
    <dbReference type="NCBI Taxonomy" id="413964"/>
    <lineage>
        <taxon>Bacteria</taxon>
        <taxon>Pseudomonadati</taxon>
        <taxon>Bacteroidota</taxon>
        <taxon>Cytophagia</taxon>
        <taxon>Cytophagales</taxon>
        <taxon>Flammeovirgaceae</taxon>
        <taxon>Rapidithrix</taxon>
    </lineage>
</organism>
<proteinExistence type="predicted"/>
<dbReference type="EMBL" id="JBDKWZ010000012">
    <property type="protein sequence ID" value="MEN7550121.1"/>
    <property type="molecule type" value="Genomic_DNA"/>
</dbReference>
<name>A0AAW9SH02_9BACT</name>
<evidence type="ECO:0000313" key="3">
    <source>
        <dbReference type="EMBL" id="MEN7550121.1"/>
    </source>
</evidence>
<keyword evidence="4" id="KW-1185">Reference proteome</keyword>
<gene>
    <name evidence="3" type="ORF">AAG747_19535</name>
</gene>
<evidence type="ECO:0000259" key="2">
    <source>
        <dbReference type="Pfam" id="PF13568"/>
    </source>
</evidence>
<feature type="domain" description="Outer membrane protein beta-barrel" evidence="2">
    <location>
        <begin position="37"/>
        <end position="214"/>
    </location>
</feature>
<dbReference type="RefSeq" id="WP_346822900.1">
    <property type="nucleotide sequence ID" value="NZ_JBDKWZ010000012.1"/>
</dbReference>